<comment type="caution">
    <text evidence="3">The sequence shown here is derived from an EMBL/GenBank/DDBJ whole genome shotgun (WGS) entry which is preliminary data.</text>
</comment>
<dbReference type="InterPro" id="IPR052636">
    <property type="entry name" value="UDP-D-xylose:L-fucose_XylT"/>
</dbReference>
<dbReference type="Proteomes" id="UP000789595">
    <property type="component" value="Unassembled WGS sequence"/>
</dbReference>
<accession>A0A8J2WZQ0</accession>
<proteinExistence type="predicted"/>
<name>A0A8J2WZQ0_9STRA</name>
<feature type="signal peptide" evidence="1">
    <location>
        <begin position="1"/>
        <end position="16"/>
    </location>
</feature>
<keyword evidence="4" id="KW-1185">Reference proteome</keyword>
<sequence length="370" mass="40697">MRALLLVAGAAQALIARHLLNGTCASLSKRLDDSFLVPRLEKALQAAKPPAVQVFANAAHSILLENFLCGLPRKDLRDHVVVWAADAETNGRMRRYLPAARVVDVSSAFGSSEDAPFQSEAYAEFAAVKALMPHAAAALGFSTLTQDADVVWLADVPAYLRRFHAASMADSPRVDTRTRPCRRKEADLLRAYLTTDKQRADHDASLLAKGKFVYDDEACRRHRCFDSVNGGFLFYRNGLVSNALAAWAGSCASIVKGRENQPSLVHALKGTLPRDGCLYDEDMRNTTTKTWPAPLTSDLVVLNQDLFVSGRRAAFAREALHRNELLAFHANFLYGWRAKCEKLRKLGLLFVGVPRGDVCRDPAAATCKSR</sequence>
<evidence type="ECO:0000313" key="4">
    <source>
        <dbReference type="Proteomes" id="UP000789595"/>
    </source>
</evidence>
<dbReference type="PANTHER" id="PTHR47032">
    <property type="entry name" value="UDP-D-XYLOSE:L-FUCOSE ALPHA-1,3-D-XYLOSYLTRANSFERASE-RELATED"/>
    <property type="match status" value="1"/>
</dbReference>
<evidence type="ECO:0000259" key="2">
    <source>
        <dbReference type="Pfam" id="PF03407"/>
    </source>
</evidence>
<feature type="domain" description="Nucleotide-diphospho-sugar transferase" evidence="2">
    <location>
        <begin position="77"/>
        <end position="342"/>
    </location>
</feature>
<dbReference type="PANTHER" id="PTHR47032:SF1">
    <property type="entry name" value="UDP-D-XYLOSE:L-FUCOSE ALPHA-1,3-D-XYLOSYLTRANSFERASE-RELATED"/>
    <property type="match status" value="1"/>
</dbReference>
<organism evidence="3 4">
    <name type="scientific">Pelagomonas calceolata</name>
    <dbReference type="NCBI Taxonomy" id="35677"/>
    <lineage>
        <taxon>Eukaryota</taxon>
        <taxon>Sar</taxon>
        <taxon>Stramenopiles</taxon>
        <taxon>Ochrophyta</taxon>
        <taxon>Pelagophyceae</taxon>
        <taxon>Pelagomonadales</taxon>
        <taxon>Pelagomonadaceae</taxon>
        <taxon>Pelagomonas</taxon>
    </lineage>
</organism>
<dbReference type="InterPro" id="IPR005069">
    <property type="entry name" value="Nucl-diP-sugar_transferase"/>
</dbReference>
<keyword evidence="1" id="KW-0732">Signal</keyword>
<dbReference type="Pfam" id="PF03407">
    <property type="entry name" value="Nucleotid_trans"/>
    <property type="match status" value="1"/>
</dbReference>
<dbReference type="GO" id="GO:0005794">
    <property type="term" value="C:Golgi apparatus"/>
    <property type="evidence" value="ECO:0007669"/>
    <property type="project" value="TreeGrafter"/>
</dbReference>
<reference evidence="3" key="1">
    <citation type="submission" date="2021-11" db="EMBL/GenBank/DDBJ databases">
        <authorList>
            <consortium name="Genoscope - CEA"/>
            <person name="William W."/>
        </authorList>
    </citation>
    <scope>NUCLEOTIDE SEQUENCE</scope>
</reference>
<evidence type="ECO:0000256" key="1">
    <source>
        <dbReference type="SAM" id="SignalP"/>
    </source>
</evidence>
<dbReference type="OrthoDB" id="205247at2759"/>
<evidence type="ECO:0000313" key="3">
    <source>
        <dbReference type="EMBL" id="CAH0374902.1"/>
    </source>
</evidence>
<feature type="chain" id="PRO_5035211557" description="Nucleotide-diphospho-sugar transferase domain-containing protein" evidence="1">
    <location>
        <begin position="17"/>
        <end position="370"/>
    </location>
</feature>
<dbReference type="AlphaFoldDB" id="A0A8J2WZQ0"/>
<dbReference type="EMBL" id="CAKKNE010000004">
    <property type="protein sequence ID" value="CAH0374902.1"/>
    <property type="molecule type" value="Genomic_DNA"/>
</dbReference>
<dbReference type="GO" id="GO:0016757">
    <property type="term" value="F:glycosyltransferase activity"/>
    <property type="evidence" value="ECO:0007669"/>
    <property type="project" value="TreeGrafter"/>
</dbReference>
<protein>
    <recommendedName>
        <fullName evidence="2">Nucleotide-diphospho-sugar transferase domain-containing protein</fullName>
    </recommendedName>
</protein>
<gene>
    <name evidence="3" type="ORF">PECAL_4P22140</name>
</gene>